<feature type="signal peptide" evidence="1">
    <location>
        <begin position="1"/>
        <end position="23"/>
    </location>
</feature>
<accession>U2Z3Y5</accession>
<dbReference type="Proteomes" id="UP000016566">
    <property type="component" value="Unassembled WGS sequence"/>
</dbReference>
<evidence type="ECO:0000313" key="2">
    <source>
        <dbReference type="EMBL" id="GAD56100.1"/>
    </source>
</evidence>
<evidence type="ECO:0000313" key="3">
    <source>
        <dbReference type="Proteomes" id="UP000016566"/>
    </source>
</evidence>
<keyword evidence="3" id="KW-1185">Reference proteome</keyword>
<sequence length="279" mass="29704">MQRHKSPLAVLAAIVLGTLAPNAAGALTAQEIDRLVKALSLDEITAVMREEGLSYGADLGAELFAQGRSGWGEELARIYDARAMQDALARGLEEGLVGHEIGPVLAFFETGPGARFSRLEASARRAMLDPDVEAGAEMSAAEAMDAETERFALIDSFVATNNLIEINVAGALNASLAFSRALLDGGAFGGAMGESEMLGDIWLQEPQIRRDTTEWLYAFLNLAYGPATTEELEAYVAFSQTPAGRDLNKALFAAYDAMLIGISRDLGETAARLMAGQEI</sequence>
<dbReference type="EMBL" id="BATB01000028">
    <property type="protein sequence ID" value="GAD56100.1"/>
    <property type="molecule type" value="Genomic_DNA"/>
</dbReference>
<evidence type="ECO:0008006" key="4">
    <source>
        <dbReference type="Google" id="ProtNLM"/>
    </source>
</evidence>
<protein>
    <recommendedName>
        <fullName evidence="4">DUF2059 domain-containing protein</fullName>
    </recommendedName>
</protein>
<proteinExistence type="predicted"/>
<gene>
    <name evidence="2" type="ORF">MBELCI_2152</name>
</gene>
<dbReference type="STRING" id="1337093.MBELCI_2152"/>
<dbReference type="RefSeq" id="WP_021694201.1">
    <property type="nucleotide sequence ID" value="NZ_BATB01000028.1"/>
</dbReference>
<reference evidence="2" key="1">
    <citation type="journal article" date="2013" name="Genome Announc.">
        <title>Draft Genome Sequence of Loktanella cinnabarina LL-001T, Isolated from Deep-Sea Floor Sediment.</title>
        <authorList>
            <person name="Nishi S."/>
            <person name="Tsubouchi T."/>
            <person name="Takaki Y."/>
            <person name="Koyanagi R."/>
            <person name="Satoh N."/>
            <person name="Maruyama T."/>
            <person name="Hatada Y."/>
        </authorList>
    </citation>
    <scope>NUCLEOTIDE SEQUENCE [LARGE SCALE GENOMIC DNA]</scope>
    <source>
        <strain evidence="2">LL-001</strain>
    </source>
</reference>
<dbReference type="OrthoDB" id="7841298at2"/>
<keyword evidence="1" id="KW-0732">Signal</keyword>
<organism evidence="2 3">
    <name type="scientific">Limimaricola cinnabarinus LL-001</name>
    <dbReference type="NCBI Taxonomy" id="1337093"/>
    <lineage>
        <taxon>Bacteria</taxon>
        <taxon>Pseudomonadati</taxon>
        <taxon>Pseudomonadota</taxon>
        <taxon>Alphaproteobacteria</taxon>
        <taxon>Rhodobacterales</taxon>
        <taxon>Paracoccaceae</taxon>
        <taxon>Limimaricola</taxon>
    </lineage>
</organism>
<evidence type="ECO:0000256" key="1">
    <source>
        <dbReference type="SAM" id="SignalP"/>
    </source>
</evidence>
<dbReference type="eggNOG" id="ENOG5033F44">
    <property type="taxonomic scope" value="Bacteria"/>
</dbReference>
<name>U2Z3Y5_9RHOB</name>
<feature type="chain" id="PRO_5004636807" description="DUF2059 domain-containing protein" evidence="1">
    <location>
        <begin position="24"/>
        <end position="279"/>
    </location>
</feature>
<comment type="caution">
    <text evidence="2">The sequence shown here is derived from an EMBL/GenBank/DDBJ whole genome shotgun (WGS) entry which is preliminary data.</text>
</comment>
<dbReference type="AlphaFoldDB" id="U2Z3Y5"/>